<dbReference type="PANTHER" id="PTHR32100">
    <property type="entry name" value="OMEGA-6 FATTY ACID DESATURASE, CHLOROPLASTIC"/>
    <property type="match status" value="1"/>
</dbReference>
<name>A0A218Z0D3_9HELO</name>
<evidence type="ECO:0000313" key="2">
    <source>
        <dbReference type="EMBL" id="OWP01499.1"/>
    </source>
</evidence>
<dbReference type="EMBL" id="MZNU01000275">
    <property type="protein sequence ID" value="OWP01499.1"/>
    <property type="molecule type" value="Genomic_DNA"/>
</dbReference>
<protein>
    <recommendedName>
        <fullName evidence="1">Fatty acid desaturase domain-containing protein</fullName>
    </recommendedName>
</protein>
<dbReference type="GO" id="GO:0006629">
    <property type="term" value="P:lipid metabolic process"/>
    <property type="evidence" value="ECO:0007669"/>
    <property type="project" value="InterPro"/>
</dbReference>
<organism evidence="2 3">
    <name type="scientific">Diplocarpon coronariae</name>
    <dbReference type="NCBI Taxonomy" id="2795749"/>
    <lineage>
        <taxon>Eukaryota</taxon>
        <taxon>Fungi</taxon>
        <taxon>Dikarya</taxon>
        <taxon>Ascomycota</taxon>
        <taxon>Pezizomycotina</taxon>
        <taxon>Leotiomycetes</taxon>
        <taxon>Helotiales</taxon>
        <taxon>Drepanopezizaceae</taxon>
        <taxon>Diplocarpon</taxon>
    </lineage>
</organism>
<evidence type="ECO:0000313" key="3">
    <source>
        <dbReference type="Proteomes" id="UP000242519"/>
    </source>
</evidence>
<dbReference type="InterPro" id="IPR005804">
    <property type="entry name" value="FA_desaturase_dom"/>
</dbReference>
<keyword evidence="3" id="KW-1185">Reference proteome</keyword>
<dbReference type="GO" id="GO:0016491">
    <property type="term" value="F:oxidoreductase activity"/>
    <property type="evidence" value="ECO:0007669"/>
    <property type="project" value="InterPro"/>
</dbReference>
<reference evidence="2 3" key="1">
    <citation type="submission" date="2017-04" db="EMBL/GenBank/DDBJ databases">
        <title>Draft genome sequence of Marssonina coronaria NL1: causal agent of apple blotch.</title>
        <authorList>
            <person name="Cheng Q."/>
        </authorList>
    </citation>
    <scope>NUCLEOTIDE SEQUENCE [LARGE SCALE GENOMIC DNA]</scope>
    <source>
        <strain evidence="2 3">NL1</strain>
    </source>
</reference>
<dbReference type="Pfam" id="PF00487">
    <property type="entry name" value="FA_desaturase"/>
    <property type="match status" value="1"/>
</dbReference>
<gene>
    <name evidence="2" type="ORF">B2J93_6380</name>
</gene>
<accession>A0A218Z0D3</accession>
<feature type="domain" description="Fatty acid desaturase" evidence="1">
    <location>
        <begin position="89"/>
        <end position="368"/>
    </location>
</feature>
<dbReference type="AlphaFoldDB" id="A0A218Z0D3"/>
<sequence length="402" mass="46434">MADIPLFQPVPGGPEICLDPVPAASPDPIFTPPTYTMKEIYAAIPPHCLHPNTLLSSFYVLRDFFYAGSLICLATQIPKIPNPYLQTTAWLLYSFSQGLVLTGLWELAHECGHQALSRHKLFNDITGLVIHSLLFVPFHSWRLTHSTHHKTTNNLDQDIAFVPDLKEAYEEAHDGHSKIREYVEDMPIVALTHLFFHQLVAFPMYLTINNFALERMAVYPWWTRSHFYLGSDGPNFRARDKWDILISDVCIAISALGLWSLAQYLGKWNVMLFYGFPYLWTNHWILTITFLQHTDFSIPYYPSATWTFVRGAASAVDRDFGWIGRHILHGAIETHVMHHHVSRIPFYYAAEASLAVQKVMGTHYQSDFKTPYMWSFWKNYRTCRYVEETSKGSKVYFFAKNV</sequence>
<comment type="caution">
    <text evidence="2">The sequence shown here is derived from an EMBL/GenBank/DDBJ whole genome shotgun (WGS) entry which is preliminary data.</text>
</comment>
<dbReference type="Proteomes" id="UP000242519">
    <property type="component" value="Unassembled WGS sequence"/>
</dbReference>
<evidence type="ECO:0000259" key="1">
    <source>
        <dbReference type="Pfam" id="PF00487"/>
    </source>
</evidence>
<dbReference type="OrthoDB" id="1461976at2759"/>
<dbReference type="InterPro" id="IPR012171">
    <property type="entry name" value="Fatty_acid_desaturase"/>
</dbReference>
<dbReference type="CDD" id="cd03507">
    <property type="entry name" value="Delta12-FADS-like"/>
    <property type="match status" value="1"/>
</dbReference>
<dbReference type="InParanoid" id="A0A218Z0D3"/>
<proteinExistence type="predicted"/>
<dbReference type="STRING" id="503106.A0A218Z0D3"/>